<dbReference type="EMBL" id="KV784354">
    <property type="protein sequence ID" value="OEU21195.1"/>
    <property type="molecule type" value="Genomic_DNA"/>
</dbReference>
<name>A0A1E7FSX7_9STRA</name>
<accession>A0A1E7FSX7</accession>
<evidence type="ECO:0000256" key="1">
    <source>
        <dbReference type="SAM" id="MobiDB-lite"/>
    </source>
</evidence>
<dbReference type="AlphaFoldDB" id="A0A1E7FSX7"/>
<dbReference type="Gene3D" id="3.40.50.1110">
    <property type="entry name" value="SGNH hydrolase"/>
    <property type="match status" value="1"/>
</dbReference>
<reference evidence="2 3" key="1">
    <citation type="submission" date="2016-09" db="EMBL/GenBank/DDBJ databases">
        <title>Extensive genetic diversity and differential bi-allelic expression allows diatom success in the polar Southern Ocean.</title>
        <authorList>
            <consortium name="DOE Joint Genome Institute"/>
            <person name="Mock T."/>
            <person name="Otillar R.P."/>
            <person name="Strauss J."/>
            <person name="Dupont C."/>
            <person name="Frickenhaus S."/>
            <person name="Maumus F."/>
            <person name="Mcmullan M."/>
            <person name="Sanges R."/>
            <person name="Schmutz J."/>
            <person name="Toseland A."/>
            <person name="Valas R."/>
            <person name="Veluchamy A."/>
            <person name="Ward B.J."/>
            <person name="Allen A."/>
            <person name="Barry K."/>
            <person name="Falciatore A."/>
            <person name="Ferrante M."/>
            <person name="Fortunato A.E."/>
            <person name="Gloeckner G."/>
            <person name="Gruber A."/>
            <person name="Hipkin R."/>
            <person name="Janech M."/>
            <person name="Kroth P."/>
            <person name="Leese F."/>
            <person name="Lindquist E."/>
            <person name="Lyon B.R."/>
            <person name="Martin J."/>
            <person name="Mayer C."/>
            <person name="Parker M."/>
            <person name="Quesneville H."/>
            <person name="Raymond J."/>
            <person name="Uhlig C."/>
            <person name="Valentin K.U."/>
            <person name="Worden A.Z."/>
            <person name="Armbrust E.V."/>
            <person name="Bowler C."/>
            <person name="Green B."/>
            <person name="Moulton V."/>
            <person name="Van Oosterhout C."/>
            <person name="Grigoriev I."/>
        </authorList>
    </citation>
    <scope>NUCLEOTIDE SEQUENCE [LARGE SCALE GENOMIC DNA]</scope>
    <source>
        <strain evidence="2 3">CCMP1102</strain>
    </source>
</reference>
<protein>
    <submittedName>
        <fullName evidence="2">Uncharacterized protein</fullName>
    </submittedName>
</protein>
<dbReference type="InterPro" id="IPR036514">
    <property type="entry name" value="SGNH_hydro_sf"/>
</dbReference>
<keyword evidence="3" id="KW-1185">Reference proteome</keyword>
<dbReference type="OrthoDB" id="47403at2759"/>
<dbReference type="SUPFAM" id="SSF52266">
    <property type="entry name" value="SGNH hydrolase"/>
    <property type="match status" value="1"/>
</dbReference>
<dbReference type="KEGG" id="fcy:FRACYDRAFT_216733"/>
<organism evidence="2 3">
    <name type="scientific">Fragilariopsis cylindrus CCMP1102</name>
    <dbReference type="NCBI Taxonomy" id="635003"/>
    <lineage>
        <taxon>Eukaryota</taxon>
        <taxon>Sar</taxon>
        <taxon>Stramenopiles</taxon>
        <taxon>Ochrophyta</taxon>
        <taxon>Bacillariophyta</taxon>
        <taxon>Bacillariophyceae</taxon>
        <taxon>Bacillariophycidae</taxon>
        <taxon>Bacillariales</taxon>
        <taxon>Bacillariaceae</taxon>
        <taxon>Fragilariopsis</taxon>
    </lineage>
</organism>
<evidence type="ECO:0000313" key="3">
    <source>
        <dbReference type="Proteomes" id="UP000095751"/>
    </source>
</evidence>
<feature type="region of interest" description="Disordered" evidence="1">
    <location>
        <begin position="1"/>
        <end position="32"/>
    </location>
</feature>
<gene>
    <name evidence="2" type="ORF">FRACYDRAFT_216733</name>
</gene>
<dbReference type="Proteomes" id="UP000095751">
    <property type="component" value="Unassembled WGS sequence"/>
</dbReference>
<proteinExistence type="predicted"/>
<sequence>MKKYYDAKEEEIEPQRNSNINESENNNDNDIYDIDDENCILHNTESSLYSDKNSKGSDLVSVDRLHPNDEGYELWGRHIAAAIIEHWNKSSSNNNNNQ</sequence>
<evidence type="ECO:0000313" key="2">
    <source>
        <dbReference type="EMBL" id="OEU21195.1"/>
    </source>
</evidence>
<dbReference type="InParanoid" id="A0A1E7FSX7"/>